<dbReference type="RefSeq" id="WP_377244644.1">
    <property type="nucleotide sequence ID" value="NZ_JBHLXP010000003.1"/>
</dbReference>
<gene>
    <name evidence="7 10" type="primary">djlA</name>
    <name evidence="10" type="ORF">ACFFJP_13015</name>
</gene>
<evidence type="ECO:0000313" key="10">
    <source>
        <dbReference type="EMBL" id="MFC0049210.1"/>
    </source>
</evidence>
<sequence>MWGKLLGGLFGLAMFKIPGLIAGVFIGHWFDRSMRQQFEQAGGFAGFKRDQSEAQGLFMFSTFAVMGHLAKADGVVTTAHIDKAVAFMQQLGLGPQQQQEAQRAFREGKDSQFPLQQQLQSLRQAYRWRPDLLQMFLEIQISVAYVDGRLSDVELKLLQQVAAALSISNTRLQYLLGRYEAESRFSRRPTQQAPAADALADAYQLLGVASDCSETELKKAYKKQMSQHHPDKLMSQGLPKEMLELANQKTQQIQAAYELLKQHRS</sequence>
<dbReference type="InterPro" id="IPR029024">
    <property type="entry name" value="TerB-like"/>
</dbReference>
<evidence type="ECO:0000256" key="3">
    <source>
        <dbReference type="ARBA" id="ARBA00022692"/>
    </source>
</evidence>
<keyword evidence="3 7" id="KW-0812">Transmembrane</keyword>
<keyword evidence="2 7" id="KW-0997">Cell inner membrane</keyword>
<dbReference type="PRINTS" id="PR00625">
    <property type="entry name" value="JDOMAIN"/>
</dbReference>
<comment type="caution">
    <text evidence="10">The sequence shown here is derived from an EMBL/GenBank/DDBJ whole genome shotgun (WGS) entry which is preliminary data.</text>
</comment>
<evidence type="ECO:0000256" key="7">
    <source>
        <dbReference type="HAMAP-Rule" id="MF_01153"/>
    </source>
</evidence>
<accession>A0ABV6BI90</accession>
<dbReference type="Pfam" id="PF00226">
    <property type="entry name" value="DnaJ"/>
    <property type="match status" value="1"/>
</dbReference>
<keyword evidence="4 7" id="KW-1133">Transmembrane helix</keyword>
<dbReference type="PROSITE" id="PS50076">
    <property type="entry name" value="DNAJ_2"/>
    <property type="match status" value="1"/>
</dbReference>
<dbReference type="SUPFAM" id="SSF46565">
    <property type="entry name" value="Chaperone J-domain"/>
    <property type="match status" value="1"/>
</dbReference>
<feature type="domain" description="J" evidence="9">
    <location>
        <begin position="201"/>
        <end position="265"/>
    </location>
</feature>
<evidence type="ECO:0000256" key="1">
    <source>
        <dbReference type="ARBA" id="ARBA00022475"/>
    </source>
</evidence>
<comment type="function">
    <text evidence="7">Regulatory DnaK co-chaperone. Direct interaction between DnaK and DjlA is needed for the induction of the wcaABCDE operon, involved in the synthesis of a colanic acid polysaccharide capsule, possibly through activation of the RcsB/RcsC phosphotransfer signaling pathway. The colanic acid capsule may help the bacterium survive conditions outside the host.</text>
</comment>
<keyword evidence="1 7" id="KW-1003">Cell membrane</keyword>
<dbReference type="InterPro" id="IPR050817">
    <property type="entry name" value="DjlA_DnaK_co-chaperone"/>
</dbReference>
<dbReference type="SMART" id="SM00271">
    <property type="entry name" value="DnaJ"/>
    <property type="match status" value="1"/>
</dbReference>
<dbReference type="NCBIfam" id="NF006948">
    <property type="entry name" value="PRK09430.1"/>
    <property type="match status" value="1"/>
</dbReference>
<evidence type="ECO:0000259" key="9">
    <source>
        <dbReference type="PROSITE" id="PS50076"/>
    </source>
</evidence>
<comment type="subunit">
    <text evidence="7">Homodimer.</text>
</comment>
<feature type="topological domain" description="Cytoplasmic" evidence="7">
    <location>
        <begin position="29"/>
        <end position="265"/>
    </location>
</feature>
<feature type="topological domain" description="Periplasmic" evidence="7">
    <location>
        <begin position="1"/>
        <end position="4"/>
    </location>
</feature>
<dbReference type="CDD" id="cd06257">
    <property type="entry name" value="DnaJ"/>
    <property type="match status" value="1"/>
</dbReference>
<dbReference type="Proteomes" id="UP001589813">
    <property type="component" value="Unassembled WGS sequence"/>
</dbReference>
<comment type="subcellular location">
    <subcellularLocation>
        <location evidence="7">Cell inner membrane</location>
        <topology evidence="7">Single-pass type III membrane protein</topology>
    </subcellularLocation>
</comment>
<dbReference type="InterPro" id="IPR007791">
    <property type="entry name" value="DjlA_N"/>
</dbReference>
<dbReference type="HAMAP" id="MF_01153">
    <property type="entry name" value="DjlA"/>
    <property type="match status" value="1"/>
</dbReference>
<reference evidence="10 11" key="1">
    <citation type="submission" date="2024-09" db="EMBL/GenBank/DDBJ databases">
        <authorList>
            <person name="Sun Q."/>
            <person name="Mori K."/>
        </authorList>
    </citation>
    <scope>NUCLEOTIDE SEQUENCE [LARGE SCALE GENOMIC DNA]</scope>
    <source>
        <strain evidence="10 11">KCTC 23315</strain>
    </source>
</reference>
<keyword evidence="5 7" id="KW-0472">Membrane</keyword>
<proteinExistence type="inferred from homology"/>
<evidence type="ECO:0000256" key="5">
    <source>
        <dbReference type="ARBA" id="ARBA00023136"/>
    </source>
</evidence>
<dbReference type="PANTHER" id="PTHR24074">
    <property type="entry name" value="CO-CHAPERONE PROTEIN DJLA"/>
    <property type="match status" value="1"/>
</dbReference>
<evidence type="ECO:0000256" key="6">
    <source>
        <dbReference type="ARBA" id="ARBA00023186"/>
    </source>
</evidence>
<organism evidence="10 11">
    <name type="scientific">Rheinheimera tilapiae</name>
    <dbReference type="NCBI Taxonomy" id="875043"/>
    <lineage>
        <taxon>Bacteria</taxon>
        <taxon>Pseudomonadati</taxon>
        <taxon>Pseudomonadota</taxon>
        <taxon>Gammaproteobacteria</taxon>
        <taxon>Chromatiales</taxon>
        <taxon>Chromatiaceae</taxon>
        <taxon>Rheinheimera</taxon>
    </lineage>
</organism>
<evidence type="ECO:0000256" key="8">
    <source>
        <dbReference type="SAM" id="Phobius"/>
    </source>
</evidence>
<comment type="domain">
    <text evidence="7">The transmembrane domain is a dimerization domain.</text>
</comment>
<dbReference type="Pfam" id="PF05099">
    <property type="entry name" value="TerB"/>
    <property type="match status" value="1"/>
</dbReference>
<dbReference type="InterPro" id="IPR036869">
    <property type="entry name" value="J_dom_sf"/>
</dbReference>
<dbReference type="InterPro" id="IPR023749">
    <property type="entry name" value="DjlA"/>
</dbReference>
<dbReference type="CDD" id="cd07316">
    <property type="entry name" value="terB_like_DjlA"/>
    <property type="match status" value="1"/>
</dbReference>
<evidence type="ECO:0000256" key="2">
    <source>
        <dbReference type="ARBA" id="ARBA00022519"/>
    </source>
</evidence>
<dbReference type="Gene3D" id="1.10.287.110">
    <property type="entry name" value="DnaJ domain"/>
    <property type="match status" value="1"/>
</dbReference>
<evidence type="ECO:0000256" key="4">
    <source>
        <dbReference type="ARBA" id="ARBA00022989"/>
    </source>
</evidence>
<keyword evidence="11" id="KW-1185">Reference proteome</keyword>
<dbReference type="EMBL" id="JBHLXP010000003">
    <property type="protein sequence ID" value="MFC0049210.1"/>
    <property type="molecule type" value="Genomic_DNA"/>
</dbReference>
<dbReference type="SUPFAM" id="SSF158682">
    <property type="entry name" value="TerB-like"/>
    <property type="match status" value="1"/>
</dbReference>
<protein>
    <recommendedName>
        <fullName evidence="7">Co-chaperone protein DjlA</fullName>
    </recommendedName>
</protein>
<name>A0ABV6BI90_9GAMM</name>
<keyword evidence="6 7" id="KW-0143">Chaperone</keyword>
<evidence type="ECO:0000313" key="11">
    <source>
        <dbReference type="Proteomes" id="UP001589813"/>
    </source>
</evidence>
<feature type="transmembrane region" description="Helical" evidence="8">
    <location>
        <begin position="6"/>
        <end position="30"/>
    </location>
</feature>
<dbReference type="InterPro" id="IPR001623">
    <property type="entry name" value="DnaJ_domain"/>
</dbReference>
<dbReference type="Gene3D" id="1.10.3680.10">
    <property type="entry name" value="TerB-like"/>
    <property type="match status" value="1"/>
</dbReference>